<feature type="transmembrane region" description="Helical" evidence="7">
    <location>
        <begin position="116"/>
        <end position="136"/>
    </location>
</feature>
<dbReference type="InterPro" id="IPR000109">
    <property type="entry name" value="POT_fam"/>
</dbReference>
<proteinExistence type="inferred from homology"/>
<evidence type="ECO:0000256" key="1">
    <source>
        <dbReference type="ARBA" id="ARBA00004141"/>
    </source>
</evidence>
<keyword evidence="9" id="KW-1185">Reference proteome</keyword>
<feature type="region of interest" description="Disordered" evidence="6">
    <location>
        <begin position="162"/>
        <end position="199"/>
    </location>
</feature>
<dbReference type="PANTHER" id="PTHR11654">
    <property type="entry name" value="OLIGOPEPTIDE TRANSPORTER-RELATED"/>
    <property type="match status" value="1"/>
</dbReference>
<evidence type="ECO:0000313" key="9">
    <source>
        <dbReference type="Proteomes" id="UP000053890"/>
    </source>
</evidence>
<dbReference type="GO" id="GO:0022857">
    <property type="term" value="F:transmembrane transporter activity"/>
    <property type="evidence" value="ECO:0007669"/>
    <property type="project" value="InterPro"/>
</dbReference>
<evidence type="ECO:0000256" key="4">
    <source>
        <dbReference type="ARBA" id="ARBA00022989"/>
    </source>
</evidence>
<keyword evidence="3 7" id="KW-0812">Transmembrane</keyword>
<accession>A0A194S8A9</accession>
<dbReference type="OrthoDB" id="8904098at2759"/>
<dbReference type="InterPro" id="IPR036259">
    <property type="entry name" value="MFS_trans_sf"/>
</dbReference>
<evidence type="ECO:0000256" key="3">
    <source>
        <dbReference type="ARBA" id="ARBA00022692"/>
    </source>
</evidence>
<comment type="subcellular location">
    <subcellularLocation>
        <location evidence="1">Membrane</location>
        <topology evidence="1">Multi-pass membrane protein</topology>
    </subcellularLocation>
</comment>
<dbReference type="AlphaFoldDB" id="A0A194S8A9"/>
<evidence type="ECO:0000256" key="6">
    <source>
        <dbReference type="SAM" id="MobiDB-lite"/>
    </source>
</evidence>
<name>A0A194S8A9_RHOGW</name>
<dbReference type="GO" id="GO:0016020">
    <property type="term" value="C:membrane"/>
    <property type="evidence" value="ECO:0007669"/>
    <property type="project" value="UniProtKB-SubCell"/>
</dbReference>
<dbReference type="Pfam" id="PF00854">
    <property type="entry name" value="PTR2"/>
    <property type="match status" value="1"/>
</dbReference>
<keyword evidence="4 7" id="KW-1133">Transmembrane helix</keyword>
<comment type="similarity">
    <text evidence="2">Belongs to the major facilitator superfamily. Proton-dependent oligopeptide transporter (POT/PTR) (TC 2.A.17) family.</text>
</comment>
<evidence type="ECO:0000256" key="2">
    <source>
        <dbReference type="ARBA" id="ARBA00005982"/>
    </source>
</evidence>
<dbReference type="Gene3D" id="1.20.1250.20">
    <property type="entry name" value="MFS general substrate transporter like domains"/>
    <property type="match status" value="1"/>
</dbReference>
<reference evidence="8 9" key="1">
    <citation type="journal article" date="2015" name="Front. Microbiol.">
        <title>Genome sequence of the plant growth promoting endophytic yeast Rhodotorula graminis WP1.</title>
        <authorList>
            <person name="Firrincieli A."/>
            <person name="Otillar R."/>
            <person name="Salamov A."/>
            <person name="Schmutz J."/>
            <person name="Khan Z."/>
            <person name="Redman R.S."/>
            <person name="Fleck N.D."/>
            <person name="Lindquist E."/>
            <person name="Grigoriev I.V."/>
            <person name="Doty S.L."/>
        </authorList>
    </citation>
    <scope>NUCLEOTIDE SEQUENCE [LARGE SCALE GENOMIC DNA]</scope>
    <source>
        <strain evidence="8 9">WP1</strain>
    </source>
</reference>
<feature type="transmembrane region" description="Helical" evidence="7">
    <location>
        <begin position="64"/>
        <end position="82"/>
    </location>
</feature>
<dbReference type="EMBL" id="KQ474075">
    <property type="protein sequence ID" value="KPV76963.1"/>
    <property type="molecule type" value="Genomic_DNA"/>
</dbReference>
<evidence type="ECO:0000256" key="5">
    <source>
        <dbReference type="ARBA" id="ARBA00023136"/>
    </source>
</evidence>
<dbReference type="Proteomes" id="UP000053890">
    <property type="component" value="Unassembled WGS sequence"/>
</dbReference>
<keyword evidence="5 7" id="KW-0472">Membrane</keyword>
<organism evidence="8 9">
    <name type="scientific">Rhodotorula graminis (strain WP1)</name>
    <dbReference type="NCBI Taxonomy" id="578459"/>
    <lineage>
        <taxon>Eukaryota</taxon>
        <taxon>Fungi</taxon>
        <taxon>Dikarya</taxon>
        <taxon>Basidiomycota</taxon>
        <taxon>Pucciniomycotina</taxon>
        <taxon>Microbotryomycetes</taxon>
        <taxon>Sporidiobolales</taxon>
        <taxon>Sporidiobolaceae</taxon>
        <taxon>Rhodotorula</taxon>
    </lineage>
</organism>
<protein>
    <submittedName>
        <fullName evidence="8">Uncharacterized protein</fullName>
    </submittedName>
</protein>
<dbReference type="RefSeq" id="XP_018273012.1">
    <property type="nucleotide sequence ID" value="XM_018416091.1"/>
</dbReference>
<feature type="transmembrane region" description="Helical" evidence="7">
    <location>
        <begin position="35"/>
        <end position="52"/>
    </location>
</feature>
<sequence>MFSIRMVQINKPDLAGRRHEHTRLPNDVLSNLDPFALLILIPIMDLLVYPALRRAGINFSPVKKIFAGFACGALAMMCAALVQHEIYKRSACGNEAATCEVEPFVPDLNVWIQTPSYILIALSEIFASIVSLEHVYRKAPQSMRAMATTVGFSTMALIGGSRVGRSRSAPEPGRVLSRRAGNMSMQGAHEEEGFREGEV</sequence>
<dbReference type="GeneID" id="28976539"/>
<evidence type="ECO:0000256" key="7">
    <source>
        <dbReference type="SAM" id="Phobius"/>
    </source>
</evidence>
<evidence type="ECO:0000313" key="8">
    <source>
        <dbReference type="EMBL" id="KPV76963.1"/>
    </source>
</evidence>
<feature type="compositionally biased region" description="Basic and acidic residues" evidence="6">
    <location>
        <begin position="188"/>
        <end position="199"/>
    </location>
</feature>
<gene>
    <name evidence="8" type="ORF">RHOBADRAFT_51938</name>
</gene>